<proteinExistence type="inferred from homology"/>
<keyword evidence="9 11" id="KW-0472">Membrane</keyword>
<keyword evidence="14" id="KW-1185">Reference proteome</keyword>
<feature type="compositionally biased region" description="Acidic residues" evidence="10">
    <location>
        <begin position="339"/>
        <end position="352"/>
    </location>
</feature>
<feature type="transmembrane region" description="Helical" evidence="11">
    <location>
        <begin position="1417"/>
        <end position="1437"/>
    </location>
</feature>
<evidence type="ECO:0000256" key="5">
    <source>
        <dbReference type="ARBA" id="ARBA00022737"/>
    </source>
</evidence>
<gene>
    <name evidence="13" type="ORF">CLUMA_CG017154</name>
</gene>
<evidence type="ECO:0000256" key="4">
    <source>
        <dbReference type="ARBA" id="ARBA00022692"/>
    </source>
</evidence>
<evidence type="ECO:0000259" key="12">
    <source>
        <dbReference type="PROSITE" id="PS50893"/>
    </source>
</evidence>
<name>A0A1J1IY22_9DIPT</name>
<evidence type="ECO:0000256" key="8">
    <source>
        <dbReference type="ARBA" id="ARBA00022989"/>
    </source>
</evidence>
<dbReference type="Pfam" id="PF00005">
    <property type="entry name" value="ABC_tran"/>
    <property type="match status" value="2"/>
</dbReference>
<dbReference type="SMART" id="SM00382">
    <property type="entry name" value="AAA"/>
    <property type="match status" value="1"/>
</dbReference>
<dbReference type="PROSITE" id="PS00211">
    <property type="entry name" value="ABC_TRANSPORTER_1"/>
    <property type="match status" value="1"/>
</dbReference>
<dbReference type="CDD" id="cd03263">
    <property type="entry name" value="ABC_subfamily_A"/>
    <property type="match status" value="1"/>
</dbReference>
<evidence type="ECO:0000256" key="6">
    <source>
        <dbReference type="ARBA" id="ARBA00022741"/>
    </source>
</evidence>
<protein>
    <submittedName>
        <fullName evidence="13">CLUMA_CG017154, isoform A</fullName>
    </submittedName>
</protein>
<dbReference type="InterPro" id="IPR003439">
    <property type="entry name" value="ABC_transporter-like_ATP-bd"/>
</dbReference>
<dbReference type="FunFam" id="3.40.50.300:FF:001253">
    <property type="entry name" value="ATP-binding cassette protein subfamily A, member 10"/>
    <property type="match status" value="1"/>
</dbReference>
<dbReference type="InterPro" id="IPR027417">
    <property type="entry name" value="P-loop_NTPase"/>
</dbReference>
<dbReference type="InterPro" id="IPR026082">
    <property type="entry name" value="ABCA"/>
</dbReference>
<dbReference type="PROSITE" id="PS50893">
    <property type="entry name" value="ABC_TRANSPORTER_2"/>
    <property type="match status" value="2"/>
</dbReference>
<dbReference type="Pfam" id="PF12698">
    <property type="entry name" value="ABC2_membrane_3"/>
    <property type="match status" value="2"/>
</dbReference>
<keyword evidence="3" id="KW-0813">Transport</keyword>
<evidence type="ECO:0000256" key="3">
    <source>
        <dbReference type="ARBA" id="ARBA00022448"/>
    </source>
</evidence>
<accession>A0A1J1IY22</accession>
<feature type="compositionally biased region" description="Polar residues" evidence="10">
    <location>
        <begin position="446"/>
        <end position="462"/>
    </location>
</feature>
<dbReference type="InterPro" id="IPR013525">
    <property type="entry name" value="ABC2_TM"/>
</dbReference>
<evidence type="ECO:0000256" key="9">
    <source>
        <dbReference type="ARBA" id="ARBA00023136"/>
    </source>
</evidence>
<feature type="region of interest" description="Disordered" evidence="10">
    <location>
        <begin position="336"/>
        <end position="382"/>
    </location>
</feature>
<feature type="transmembrane region" description="Helical" evidence="11">
    <location>
        <begin position="1502"/>
        <end position="1520"/>
    </location>
</feature>
<feature type="transmembrane region" description="Helical" evidence="11">
    <location>
        <begin position="1135"/>
        <end position="1156"/>
    </location>
</feature>
<dbReference type="GO" id="GO:0005319">
    <property type="term" value="F:lipid transporter activity"/>
    <property type="evidence" value="ECO:0007669"/>
    <property type="project" value="TreeGrafter"/>
</dbReference>
<sequence>MKLKHLNYHQISALIKKDVLVRLRQPWMTIIQYIWPCGIFLALYILRLRFQPHNYDDCHFPTRQLPSNELLPFFQSYICTIENQCTSIKEYEEVTTPYCKQLYLDVTNTNNGKITWKLLKPIIQGKIIYGPETDETREIISYGNKTLNEMNNLREFFRAIETSIKMLKTDKEFRANFDSLMNLAKSPFVQAILGGAVDVETIESVLYSIINDDRITEVVETVGKIFECFSVDRFIPVKSEQELEDVAFELAKKKLFYAGIYFLNDGRTNETTYKLRMETDNSPVTIENKNRFWFPGPEGSFELDMRYHRGFIEIQNSIDIGIMKYKKKKQLEESNSLESTDDLDFSDLQFDDQTDRSSSKTSSESDESDDFGGLTLDDNGDFDDANKSTVTIPPINISPDINFADIFKSFQNKINISNDDVEKYADDGDFWNFDDDESDDVTSTTNGASTENSNEQETTLPTLSREKRQLESILSMLGIENVAAKQNKNQVKFDVDDMKFFTKQFPYPKHRRDPFKKGLYLAQAIQMAFFFALIIHISSSVRQKIWFKESGNLSLMRTMGLQESSELISWIVVTFFELAIVFLVAVIILYTGGNMAYSNKLLIYLYLIIFGLCVISFSFMSSTFFSTASIGSVSTVILFLMTFLPYIIIISLGAVLSSFGKFLASLSLSTAFCYAWHYIFRIELQEKGVNFSNAFAGDFTENDFKFGVIMIIFDIFLYAFIGYLVQKFTTDDFKFYKADRRNLGTELGAQIIKATKIYDGCDPNKPAVDNVSLSFKKNEILCLLGRNGAGKSTIIKLLTGQLLPSFGEIHLPLDYDLITGFRNPHEHIGLCSQNNILIPSLTAEEHLELYAKMKLKKGFRKEVRRVMNNMKLGKYKHYKVNELSGGYKRRLCIAIAFLGSPNLVILDEPCSGIDTHARKNIWELIEALRKDRAVVLATHDLDEAQHLGDSIVIMKDGRIALESNTKDLHKELTKNFTVNVELKASLSTDKDVALDVKRVITNNTTKAPANITLNDCNLSAVIPYLDDEGKVIDYAEMFRELEKLQNEKKVLNFNVISKTLDDLYKSVEDENVAATEANGHSNHNNNNLMETIDLRKTVNGLQNQERDEERFVSLSFREKVLNLFRKRFLHFRRNFKLIMCILVLPVIFQIIAMGFLKIRPPGDFDNAIIFNRSLYPNSVEFYTKENMNEFSETVHDDFVETCAINDNCNFFDSSKDSFDWVLRTHEDYIGRRYGGVSFNDTRSIVWYNNKGYHSMPLYLNLLNSAVLRSELNHSSYNIKTYNHPLKLGEGELSVSSILQQVADSGISLILLISFSLVISGASVYIVNERVNGEKLQQKLAGVNFKTYWSVAFIWDYVIYTIAIGSAVVVFKMFNIPVYVEKDNLMGIVMLLFFFGFAAIPGVHLVEKLFSEASFANMTIFCLNVIIALTTMTSIILFDVLGETDRQEQIRNFLNRLYLIFPQHALSDGLVEISRNYIKSKLFIRYYIDTYQSPVSSDLLRPHFISLVVMGTFFIIINYVIESGIFWKIFKEKSNDTHHEIKVVTIQNSLTKEFNKTNEPMNYIVKVDNLSKSYNKESYAIADISFKANAGEMKRYSGTVEYASRNGCDVSYCPQTNALDMLLTVEEIIFFYGKLRNIKDLNNLLKSTLDSFHLRPYKNILVKNLSGGNRRKLSVACASFGDLSLVLMDEPTSDMDPLTRNLVYKTIRELNDNNCCVVLTSHSVAEIEKLCHSLGILVDGTMCASGTPESLKKQFGNRYVVTMLSEKPFDHQFETKKY</sequence>
<keyword evidence="4 11" id="KW-0812">Transmembrane</keyword>
<dbReference type="STRING" id="568069.A0A1J1IY22"/>
<comment type="similarity">
    <text evidence="2">Belongs to the ABC transporter superfamily. ABCA family.</text>
</comment>
<feature type="transmembrane region" description="Helical" evidence="11">
    <location>
        <begin position="567"/>
        <end position="589"/>
    </location>
</feature>
<evidence type="ECO:0000256" key="7">
    <source>
        <dbReference type="ARBA" id="ARBA00022840"/>
    </source>
</evidence>
<feature type="transmembrane region" description="Helical" evidence="11">
    <location>
        <begin position="519"/>
        <end position="538"/>
    </location>
</feature>
<feature type="transmembrane region" description="Helical" evidence="11">
    <location>
        <begin position="601"/>
        <end position="620"/>
    </location>
</feature>
<feature type="domain" description="ABC transporter" evidence="12">
    <location>
        <begin position="1540"/>
        <end position="1763"/>
    </location>
</feature>
<dbReference type="Gene3D" id="3.40.50.300">
    <property type="entry name" value="P-loop containing nucleotide triphosphate hydrolases"/>
    <property type="match status" value="2"/>
</dbReference>
<evidence type="ECO:0000313" key="13">
    <source>
        <dbReference type="EMBL" id="CRL04038.1"/>
    </source>
</evidence>
<keyword evidence="5" id="KW-0677">Repeat</keyword>
<dbReference type="PANTHER" id="PTHR19229">
    <property type="entry name" value="ATP-BINDING CASSETTE TRANSPORTER SUBFAMILY A ABCA"/>
    <property type="match status" value="1"/>
</dbReference>
<dbReference type="InterPro" id="IPR017871">
    <property type="entry name" value="ABC_transporter-like_CS"/>
</dbReference>
<feature type="transmembrane region" description="Helical" evidence="11">
    <location>
        <begin position="706"/>
        <end position="725"/>
    </location>
</feature>
<feature type="transmembrane region" description="Helical" evidence="11">
    <location>
        <begin position="1305"/>
        <end position="1326"/>
    </location>
</feature>
<feature type="transmembrane region" description="Helical" evidence="11">
    <location>
        <begin position="1347"/>
        <end position="1372"/>
    </location>
</feature>
<feature type="transmembrane region" description="Helical" evidence="11">
    <location>
        <begin position="632"/>
        <end position="655"/>
    </location>
</feature>
<dbReference type="GO" id="GO:0016020">
    <property type="term" value="C:membrane"/>
    <property type="evidence" value="ECO:0007669"/>
    <property type="project" value="UniProtKB-SubCell"/>
</dbReference>
<dbReference type="EMBL" id="CVRI01000061">
    <property type="protein sequence ID" value="CRL04038.1"/>
    <property type="molecule type" value="Genomic_DNA"/>
</dbReference>
<dbReference type="GO" id="GO:0016887">
    <property type="term" value="F:ATP hydrolysis activity"/>
    <property type="evidence" value="ECO:0007669"/>
    <property type="project" value="InterPro"/>
</dbReference>
<dbReference type="InterPro" id="IPR003593">
    <property type="entry name" value="AAA+_ATPase"/>
</dbReference>
<dbReference type="GO" id="GO:0140359">
    <property type="term" value="F:ABC-type transporter activity"/>
    <property type="evidence" value="ECO:0007669"/>
    <property type="project" value="InterPro"/>
</dbReference>
<keyword evidence="6" id="KW-0547">Nucleotide-binding</keyword>
<evidence type="ECO:0000313" key="14">
    <source>
        <dbReference type="Proteomes" id="UP000183832"/>
    </source>
</evidence>
<dbReference type="PANTHER" id="PTHR19229:SF36">
    <property type="entry name" value="ATP-BINDING CASSETTE SUB-FAMILY A MEMBER 2"/>
    <property type="match status" value="1"/>
</dbReference>
<evidence type="ECO:0000256" key="10">
    <source>
        <dbReference type="SAM" id="MobiDB-lite"/>
    </source>
</evidence>
<feature type="transmembrane region" description="Helical" evidence="11">
    <location>
        <begin position="1384"/>
        <end position="1405"/>
    </location>
</feature>
<keyword evidence="8 11" id="KW-1133">Transmembrane helix</keyword>
<feature type="transmembrane region" description="Helical" evidence="11">
    <location>
        <begin position="27"/>
        <end position="46"/>
    </location>
</feature>
<feature type="region of interest" description="Disordered" evidence="10">
    <location>
        <begin position="435"/>
        <end position="464"/>
    </location>
</feature>
<dbReference type="Proteomes" id="UP000183832">
    <property type="component" value="Unassembled WGS sequence"/>
</dbReference>
<comment type="subcellular location">
    <subcellularLocation>
        <location evidence="1">Membrane</location>
        <topology evidence="1">Multi-pass membrane protein</topology>
    </subcellularLocation>
</comment>
<dbReference type="GO" id="GO:0005524">
    <property type="term" value="F:ATP binding"/>
    <property type="evidence" value="ECO:0007669"/>
    <property type="project" value="UniProtKB-KW"/>
</dbReference>
<reference evidence="13 14" key="1">
    <citation type="submission" date="2015-04" db="EMBL/GenBank/DDBJ databases">
        <authorList>
            <person name="Syromyatnikov M.Y."/>
            <person name="Popov V.N."/>
        </authorList>
    </citation>
    <scope>NUCLEOTIDE SEQUENCE [LARGE SCALE GENOMIC DNA]</scope>
</reference>
<feature type="domain" description="ABC transporter" evidence="12">
    <location>
        <begin position="752"/>
        <end position="981"/>
    </location>
</feature>
<evidence type="ECO:0000256" key="1">
    <source>
        <dbReference type="ARBA" id="ARBA00004141"/>
    </source>
</evidence>
<dbReference type="SUPFAM" id="SSF52540">
    <property type="entry name" value="P-loop containing nucleoside triphosphate hydrolases"/>
    <property type="match status" value="2"/>
</dbReference>
<feature type="transmembrane region" description="Helical" evidence="11">
    <location>
        <begin position="662"/>
        <end position="680"/>
    </location>
</feature>
<evidence type="ECO:0000256" key="2">
    <source>
        <dbReference type="ARBA" id="ARBA00008869"/>
    </source>
</evidence>
<keyword evidence="7" id="KW-0067">ATP-binding</keyword>
<evidence type="ECO:0000256" key="11">
    <source>
        <dbReference type="SAM" id="Phobius"/>
    </source>
</evidence>
<dbReference type="OrthoDB" id="8061355at2759"/>
<organism evidence="13 14">
    <name type="scientific">Clunio marinus</name>
    <dbReference type="NCBI Taxonomy" id="568069"/>
    <lineage>
        <taxon>Eukaryota</taxon>
        <taxon>Metazoa</taxon>
        <taxon>Ecdysozoa</taxon>
        <taxon>Arthropoda</taxon>
        <taxon>Hexapoda</taxon>
        <taxon>Insecta</taxon>
        <taxon>Pterygota</taxon>
        <taxon>Neoptera</taxon>
        <taxon>Endopterygota</taxon>
        <taxon>Diptera</taxon>
        <taxon>Nematocera</taxon>
        <taxon>Chironomoidea</taxon>
        <taxon>Chironomidae</taxon>
        <taxon>Clunio</taxon>
    </lineage>
</organism>